<keyword evidence="2" id="KW-1185">Reference proteome</keyword>
<evidence type="ECO:0000313" key="2">
    <source>
        <dbReference type="Proteomes" id="UP001501218"/>
    </source>
</evidence>
<accession>A0ABN3GF95</accession>
<comment type="caution">
    <text evidence="1">The sequence shown here is derived from an EMBL/GenBank/DDBJ whole genome shotgun (WGS) entry which is preliminary data.</text>
</comment>
<dbReference type="Proteomes" id="UP001501218">
    <property type="component" value="Unassembled WGS sequence"/>
</dbReference>
<evidence type="ECO:0000313" key="1">
    <source>
        <dbReference type="EMBL" id="GAA2350282.1"/>
    </source>
</evidence>
<name>A0ABN3GF95_9PSEU</name>
<dbReference type="EMBL" id="BAAARA010000008">
    <property type="protein sequence ID" value="GAA2350282.1"/>
    <property type="molecule type" value="Genomic_DNA"/>
</dbReference>
<proteinExistence type="predicted"/>
<organism evidence="1 2">
    <name type="scientific">Saccharopolyspora halophila</name>
    <dbReference type="NCBI Taxonomy" id="405551"/>
    <lineage>
        <taxon>Bacteria</taxon>
        <taxon>Bacillati</taxon>
        <taxon>Actinomycetota</taxon>
        <taxon>Actinomycetes</taxon>
        <taxon>Pseudonocardiales</taxon>
        <taxon>Pseudonocardiaceae</taxon>
        <taxon>Saccharopolyspora</taxon>
    </lineage>
</organism>
<protein>
    <submittedName>
        <fullName evidence="1">Uncharacterized protein</fullName>
    </submittedName>
</protein>
<gene>
    <name evidence="1" type="ORF">GCM10009854_30090</name>
</gene>
<reference evidence="1 2" key="1">
    <citation type="journal article" date="2019" name="Int. J. Syst. Evol. Microbiol.">
        <title>The Global Catalogue of Microorganisms (GCM) 10K type strain sequencing project: providing services to taxonomists for standard genome sequencing and annotation.</title>
        <authorList>
            <consortium name="The Broad Institute Genomics Platform"/>
            <consortium name="The Broad Institute Genome Sequencing Center for Infectious Disease"/>
            <person name="Wu L."/>
            <person name="Ma J."/>
        </authorList>
    </citation>
    <scope>NUCLEOTIDE SEQUENCE [LARGE SCALE GENOMIC DNA]</scope>
    <source>
        <strain evidence="1 2">JCM 16221</strain>
    </source>
</reference>
<sequence length="75" mass="8024">MKIMTNTAHFISAKSGRTPVVTVRDDRGSPITEIELPESISSPGEAENTLRDAGWTRSADWSAADDGWVAPVVPA</sequence>